<keyword evidence="1" id="KW-0812">Transmembrane</keyword>
<proteinExistence type="predicted"/>
<gene>
    <name evidence="2" type="ORF">K450DRAFT_232988</name>
</gene>
<evidence type="ECO:0000256" key="1">
    <source>
        <dbReference type="SAM" id="Phobius"/>
    </source>
</evidence>
<keyword evidence="1" id="KW-1133">Transmembrane helix</keyword>
<dbReference type="AlphaFoldDB" id="A0AAD5EDE5"/>
<feature type="transmembrane region" description="Helical" evidence="1">
    <location>
        <begin position="47"/>
        <end position="68"/>
    </location>
</feature>
<keyword evidence="1" id="KW-0472">Membrane</keyword>
<dbReference type="Proteomes" id="UP001206595">
    <property type="component" value="Unassembled WGS sequence"/>
</dbReference>
<keyword evidence="3" id="KW-1185">Reference proteome</keyword>
<protein>
    <submittedName>
        <fullName evidence="2">Uncharacterized protein</fullName>
    </submittedName>
</protein>
<dbReference type="RefSeq" id="XP_051446428.1">
    <property type="nucleotide sequence ID" value="XM_051587685.1"/>
</dbReference>
<comment type="caution">
    <text evidence="2">The sequence shown here is derived from an EMBL/GenBank/DDBJ whole genome shotgun (WGS) entry which is preliminary data.</text>
</comment>
<name>A0AAD5EDE5_UMBRA</name>
<organism evidence="2 3">
    <name type="scientific">Umbelopsis ramanniana AG</name>
    <dbReference type="NCBI Taxonomy" id="1314678"/>
    <lineage>
        <taxon>Eukaryota</taxon>
        <taxon>Fungi</taxon>
        <taxon>Fungi incertae sedis</taxon>
        <taxon>Mucoromycota</taxon>
        <taxon>Mucoromycotina</taxon>
        <taxon>Umbelopsidomycetes</taxon>
        <taxon>Umbelopsidales</taxon>
        <taxon>Umbelopsidaceae</taxon>
        <taxon>Umbelopsis</taxon>
    </lineage>
</organism>
<sequence length="138" mass="15258">MELECVFSVIDTAFIRSYVVDTPTTLPNTSQKAESADVSDDGGPQHLITAAIVVSCVVAVTMIAIFIFRRVKLKVWLGIESGTHFGTPLNLLSEYLVFWGASEQPSHSFKQKLSSRPASFVSPIQHHDAVFLRELQHV</sequence>
<dbReference type="GeneID" id="75913030"/>
<evidence type="ECO:0000313" key="3">
    <source>
        <dbReference type="Proteomes" id="UP001206595"/>
    </source>
</evidence>
<reference evidence="2" key="1">
    <citation type="submission" date="2021-06" db="EMBL/GenBank/DDBJ databases">
        <authorList>
            <consortium name="DOE Joint Genome Institute"/>
            <person name="Mondo S.J."/>
            <person name="Amses K.R."/>
            <person name="Simmons D.R."/>
            <person name="Longcore J.E."/>
            <person name="Seto K."/>
            <person name="Alves G.H."/>
            <person name="Bonds A.E."/>
            <person name="Quandt C.A."/>
            <person name="Davis W.J."/>
            <person name="Chang Y."/>
            <person name="Letcher P.M."/>
            <person name="Powell M.J."/>
            <person name="Kuo A."/>
            <person name="Labutti K."/>
            <person name="Pangilinan J."/>
            <person name="Andreopoulos W."/>
            <person name="Tritt A."/>
            <person name="Riley R."/>
            <person name="Hundley H."/>
            <person name="Johnson J."/>
            <person name="Lipzen A."/>
            <person name="Barry K."/>
            <person name="Berbee M.L."/>
            <person name="Buchler N.E."/>
            <person name="Grigoriev I.V."/>
            <person name="Spatafora J.W."/>
            <person name="Stajich J.E."/>
            <person name="James T.Y."/>
        </authorList>
    </citation>
    <scope>NUCLEOTIDE SEQUENCE</scope>
    <source>
        <strain evidence="2">AG</strain>
    </source>
</reference>
<evidence type="ECO:0000313" key="2">
    <source>
        <dbReference type="EMBL" id="KAI8581424.1"/>
    </source>
</evidence>
<reference evidence="2" key="2">
    <citation type="journal article" date="2022" name="Proc. Natl. Acad. Sci. U.S.A.">
        <title>Diploid-dominant life cycles characterize the early evolution of Fungi.</title>
        <authorList>
            <person name="Amses K.R."/>
            <person name="Simmons D.R."/>
            <person name="Longcore J.E."/>
            <person name="Mondo S.J."/>
            <person name="Seto K."/>
            <person name="Jeronimo G.H."/>
            <person name="Bonds A.E."/>
            <person name="Quandt C.A."/>
            <person name="Davis W.J."/>
            <person name="Chang Y."/>
            <person name="Federici B.A."/>
            <person name="Kuo A."/>
            <person name="LaButti K."/>
            <person name="Pangilinan J."/>
            <person name="Andreopoulos W."/>
            <person name="Tritt A."/>
            <person name="Riley R."/>
            <person name="Hundley H."/>
            <person name="Johnson J."/>
            <person name="Lipzen A."/>
            <person name="Barry K."/>
            <person name="Lang B.F."/>
            <person name="Cuomo C.A."/>
            <person name="Buchler N.E."/>
            <person name="Grigoriev I.V."/>
            <person name="Spatafora J.W."/>
            <person name="Stajich J.E."/>
            <person name="James T.Y."/>
        </authorList>
    </citation>
    <scope>NUCLEOTIDE SEQUENCE</scope>
    <source>
        <strain evidence="2">AG</strain>
    </source>
</reference>
<accession>A0AAD5EDE5</accession>
<dbReference type="EMBL" id="MU620906">
    <property type="protein sequence ID" value="KAI8581424.1"/>
    <property type="molecule type" value="Genomic_DNA"/>
</dbReference>